<protein>
    <recommendedName>
        <fullName evidence="5">DNA ligase 4</fullName>
        <ecNumber evidence="4">6.5.1.1</ecNumber>
    </recommendedName>
    <alternativeName>
        <fullName evidence="17">DNA ligase IV</fullName>
    </alternativeName>
    <alternativeName>
        <fullName evidence="16">Polydeoxyribonucleotide synthase [ATP] 4</fullName>
    </alternativeName>
</protein>
<dbReference type="GO" id="GO:0071897">
    <property type="term" value="P:DNA biosynthetic process"/>
    <property type="evidence" value="ECO:0007669"/>
    <property type="project" value="InterPro"/>
</dbReference>
<dbReference type="EC" id="6.5.1.1" evidence="4"/>
<evidence type="ECO:0000256" key="4">
    <source>
        <dbReference type="ARBA" id="ARBA00012727"/>
    </source>
</evidence>
<evidence type="ECO:0000256" key="5">
    <source>
        <dbReference type="ARBA" id="ARBA00022073"/>
    </source>
</evidence>
<comment type="cofactor">
    <cofactor evidence="1">
        <name>Mg(2+)</name>
        <dbReference type="ChEBI" id="CHEBI:18420"/>
    </cofactor>
</comment>
<keyword evidence="10" id="KW-0227">DNA damage</keyword>
<dbReference type="PROSITE" id="PS00333">
    <property type="entry name" value="DNA_LIGASE_A2"/>
    <property type="match status" value="1"/>
</dbReference>
<dbReference type="Gene3D" id="1.10.3260.10">
    <property type="entry name" value="DNA ligase, ATP-dependent, N-terminal domain"/>
    <property type="match status" value="1"/>
</dbReference>
<dbReference type="Pfam" id="PF04675">
    <property type="entry name" value="DNA_ligase_A_N"/>
    <property type="match status" value="1"/>
</dbReference>
<dbReference type="InterPro" id="IPR012340">
    <property type="entry name" value="NA-bd_OB-fold"/>
</dbReference>
<evidence type="ECO:0000256" key="6">
    <source>
        <dbReference type="ARBA" id="ARBA00022598"/>
    </source>
</evidence>
<evidence type="ECO:0000313" key="24">
    <source>
        <dbReference type="Proteomes" id="UP001231518"/>
    </source>
</evidence>
<dbReference type="PROSITE" id="PS50172">
    <property type="entry name" value="BRCT"/>
    <property type="match status" value="2"/>
</dbReference>
<dbReference type="GO" id="GO:0006297">
    <property type="term" value="P:nucleotide-excision repair, DNA gap filling"/>
    <property type="evidence" value="ECO:0007669"/>
    <property type="project" value="TreeGrafter"/>
</dbReference>
<comment type="catalytic activity">
    <reaction evidence="18">
        <text>ATP + (deoxyribonucleotide)n-3'-hydroxyl + 5'-phospho-(deoxyribonucleotide)m = (deoxyribonucleotide)n+m + AMP + diphosphate.</text>
        <dbReference type="EC" id="6.5.1.1"/>
    </reaction>
</comment>
<dbReference type="SMART" id="SM00292">
    <property type="entry name" value="BRCT"/>
    <property type="match status" value="2"/>
</dbReference>
<dbReference type="GO" id="GO:0005524">
    <property type="term" value="F:ATP binding"/>
    <property type="evidence" value="ECO:0007669"/>
    <property type="project" value="UniProtKB-KW"/>
</dbReference>
<name>A0AAD7Z3B5_MYTSE</name>
<dbReference type="AlphaFoldDB" id="A0AAD7Z3B5"/>
<evidence type="ECO:0000256" key="18">
    <source>
        <dbReference type="ARBA" id="ARBA00034003"/>
    </source>
</evidence>
<keyword evidence="15" id="KW-0539">Nucleus</keyword>
<evidence type="ECO:0000256" key="17">
    <source>
        <dbReference type="ARBA" id="ARBA00031942"/>
    </source>
</evidence>
<dbReference type="SUPFAM" id="SSF48452">
    <property type="entry name" value="TPR-like"/>
    <property type="match status" value="1"/>
</dbReference>
<dbReference type="SUPFAM" id="SSF52113">
    <property type="entry name" value="BRCT domain"/>
    <property type="match status" value="2"/>
</dbReference>
<gene>
    <name evidence="23" type="ORF">PYW07_007384</name>
</gene>
<evidence type="ECO:0000256" key="10">
    <source>
        <dbReference type="ARBA" id="ARBA00022763"/>
    </source>
</evidence>
<dbReference type="PROSITE" id="PS50160">
    <property type="entry name" value="DNA_LIGASE_A3"/>
    <property type="match status" value="1"/>
</dbReference>
<evidence type="ECO:0000256" key="8">
    <source>
        <dbReference type="ARBA" id="ARBA00022737"/>
    </source>
</evidence>
<dbReference type="PANTHER" id="PTHR45997">
    <property type="entry name" value="DNA LIGASE 4"/>
    <property type="match status" value="1"/>
</dbReference>
<evidence type="ECO:0000256" key="11">
    <source>
        <dbReference type="ARBA" id="ARBA00022840"/>
    </source>
</evidence>
<dbReference type="CDD" id="cd07903">
    <property type="entry name" value="Adenylation_DNA_ligase_IV"/>
    <property type="match status" value="1"/>
</dbReference>
<dbReference type="InterPro" id="IPR012308">
    <property type="entry name" value="DNA_ligase_ATP-dep_N"/>
</dbReference>
<dbReference type="Pfam" id="PF04679">
    <property type="entry name" value="DNA_ligase_A_C"/>
    <property type="match status" value="1"/>
</dbReference>
<comment type="caution">
    <text evidence="23">The sequence shown here is derived from an EMBL/GenBank/DDBJ whole genome shotgun (WGS) entry which is preliminary data.</text>
</comment>
<feature type="repeat" description="TPR" evidence="19">
    <location>
        <begin position="132"/>
        <end position="165"/>
    </location>
</feature>
<dbReference type="InterPro" id="IPR029710">
    <property type="entry name" value="LIG4"/>
</dbReference>
<evidence type="ECO:0000256" key="1">
    <source>
        <dbReference type="ARBA" id="ARBA00001946"/>
    </source>
</evidence>
<evidence type="ECO:0000256" key="15">
    <source>
        <dbReference type="ARBA" id="ARBA00023242"/>
    </source>
</evidence>
<dbReference type="NCBIfam" id="TIGR00574">
    <property type="entry name" value="dnl1"/>
    <property type="match status" value="1"/>
</dbReference>
<evidence type="ECO:0000259" key="21">
    <source>
        <dbReference type="PROSITE" id="PS50160"/>
    </source>
</evidence>
<dbReference type="Gene3D" id="2.40.50.140">
    <property type="entry name" value="Nucleic acid-binding proteins"/>
    <property type="match status" value="1"/>
</dbReference>
<evidence type="ECO:0000256" key="16">
    <source>
        <dbReference type="ARBA" id="ARBA00030676"/>
    </source>
</evidence>
<dbReference type="SUPFAM" id="SSF50249">
    <property type="entry name" value="Nucleic acid-binding proteins"/>
    <property type="match status" value="1"/>
</dbReference>
<dbReference type="PROSITE" id="PS50005">
    <property type="entry name" value="TPR"/>
    <property type="match status" value="1"/>
</dbReference>
<dbReference type="Pfam" id="PF00533">
    <property type="entry name" value="BRCT"/>
    <property type="match status" value="1"/>
</dbReference>
<evidence type="ECO:0000256" key="14">
    <source>
        <dbReference type="ARBA" id="ARBA00023204"/>
    </source>
</evidence>
<evidence type="ECO:0000256" key="20">
    <source>
        <dbReference type="RuleBase" id="RU004196"/>
    </source>
</evidence>
<keyword evidence="9" id="KW-0547">Nucleotide-binding</keyword>
<dbReference type="InterPro" id="IPR016059">
    <property type="entry name" value="DNA_ligase_ATP-dep_CS"/>
</dbReference>
<comment type="similarity">
    <text evidence="3 20">Belongs to the ATP-dependent DNA ligase family.</text>
</comment>
<dbReference type="InterPro" id="IPR001357">
    <property type="entry name" value="BRCT_dom"/>
</dbReference>
<dbReference type="GO" id="GO:0046872">
    <property type="term" value="F:metal ion binding"/>
    <property type="evidence" value="ECO:0007669"/>
    <property type="project" value="UniProtKB-KW"/>
</dbReference>
<evidence type="ECO:0000256" key="3">
    <source>
        <dbReference type="ARBA" id="ARBA00007572"/>
    </source>
</evidence>
<feature type="domain" description="BRCT" evidence="22">
    <location>
        <begin position="816"/>
        <end position="888"/>
    </location>
</feature>
<dbReference type="InterPro" id="IPR021536">
    <property type="entry name" value="DNA_ligase_IV_dom"/>
</dbReference>
<keyword evidence="11" id="KW-0067">ATP-binding</keyword>
<dbReference type="InterPro" id="IPR012310">
    <property type="entry name" value="DNA_ligase_ATP-dep_cent"/>
</dbReference>
<reference evidence="23" key="1">
    <citation type="submission" date="2023-03" db="EMBL/GenBank/DDBJ databases">
        <title>Chromosome-level genomes of two armyworms, Mythimna separata and Mythimna loreyi, provide insights into the biosynthesis and reception of sex pheromones.</title>
        <authorList>
            <person name="Zhao H."/>
        </authorList>
    </citation>
    <scope>NUCLEOTIDE SEQUENCE</scope>
    <source>
        <strain evidence="23">BeijingLab</strain>
        <tissue evidence="23">Pupa</tissue>
    </source>
</reference>
<dbReference type="EMBL" id="JARGEI010000002">
    <property type="protein sequence ID" value="KAJ8735764.1"/>
    <property type="molecule type" value="Genomic_DNA"/>
</dbReference>
<dbReference type="InterPro" id="IPR012309">
    <property type="entry name" value="DNA_ligase_ATP-dep_C"/>
</dbReference>
<dbReference type="GO" id="GO:0003910">
    <property type="term" value="F:DNA ligase (ATP) activity"/>
    <property type="evidence" value="ECO:0007669"/>
    <property type="project" value="UniProtKB-EC"/>
</dbReference>
<dbReference type="InterPro" id="IPR019734">
    <property type="entry name" value="TPR_rpt"/>
</dbReference>
<evidence type="ECO:0000256" key="12">
    <source>
        <dbReference type="ARBA" id="ARBA00022842"/>
    </source>
</evidence>
<dbReference type="InterPro" id="IPR044125">
    <property type="entry name" value="Adenylation_DNA_ligase_IV"/>
</dbReference>
<keyword evidence="7" id="KW-0479">Metal-binding</keyword>
<organism evidence="23 24">
    <name type="scientific">Mythimna separata</name>
    <name type="common">Oriental armyworm</name>
    <name type="synonym">Pseudaletia separata</name>
    <dbReference type="NCBI Taxonomy" id="271217"/>
    <lineage>
        <taxon>Eukaryota</taxon>
        <taxon>Metazoa</taxon>
        <taxon>Ecdysozoa</taxon>
        <taxon>Arthropoda</taxon>
        <taxon>Hexapoda</taxon>
        <taxon>Insecta</taxon>
        <taxon>Pterygota</taxon>
        <taxon>Neoptera</taxon>
        <taxon>Endopterygota</taxon>
        <taxon>Lepidoptera</taxon>
        <taxon>Glossata</taxon>
        <taxon>Ditrysia</taxon>
        <taxon>Noctuoidea</taxon>
        <taxon>Noctuidae</taxon>
        <taxon>Noctuinae</taxon>
        <taxon>Hadenini</taxon>
        <taxon>Mythimna</taxon>
    </lineage>
</organism>
<proteinExistence type="inferred from homology"/>
<evidence type="ECO:0000256" key="9">
    <source>
        <dbReference type="ARBA" id="ARBA00022741"/>
    </source>
</evidence>
<dbReference type="InterPro" id="IPR036599">
    <property type="entry name" value="DNA_ligase_N_sf"/>
</dbReference>
<dbReference type="Gene3D" id="3.40.50.10190">
    <property type="entry name" value="BRCT domain"/>
    <property type="match status" value="2"/>
</dbReference>
<dbReference type="InterPro" id="IPR000977">
    <property type="entry name" value="DNA_ligase_ATP-dep"/>
</dbReference>
<dbReference type="Pfam" id="PF01068">
    <property type="entry name" value="DNA_ligase_A_M"/>
    <property type="match status" value="1"/>
</dbReference>
<evidence type="ECO:0000256" key="7">
    <source>
        <dbReference type="ARBA" id="ARBA00022723"/>
    </source>
</evidence>
<sequence length="1060" mass="120189">MELEKDLTSKFLSGEMSFAEYSNEWYNIDDEEDIDEASKRNEDEPFMLTDKGMRRRRKFARLPPGLLGLMGEANLRFVRGDRDTAEKMCHEIIKQFPTAPEPYQTLAQIYEHDTEKSLQFSLLGAHLSPPDAEEWLRLAAISKQRDDYRQEMICYSQAIADDPHNFDSHLKRMELLDKLEKQLHKKKKKKQEQDKLLGTFINEFKLHASQTVGPKNPSFFPILRLLVPKLDRERNAYNLKENKLGFLLVKVLSLCKQSRDAQKLLNYRSVSNSQDSDFAGVAYFVFKSRLSQKSDEFTVGDINDILDKISSAEVGKKASVLDDMFSHVINKVSAEQLKWFLRLILKDLKLEMGSNRILGLFHPDAPEYFENCGLLSKVCEELGDGDARPLELGIQMFLAISPMLSERLDVKNISKQLSIDKTYQIENKFDGERFQMHMENGRFEYFSRRGFSFTKNYGSTYESGLLTPRLKDCLASDVTSFILDGEMMGWHKQYQCFGSKGMAFDVKKITENSKFQPCFCSFDILYYNGRTLVGPPEKGGLPLSERLRILDKVFVNKPGVIQHSQRQIVAQRSIYPEILEALNKAIENQDEGIVVKDVESYYIPNRRNAGWYKIKPEYTEGAMSDLDLVVIGADEAENKRQGRAKSFLVACADGVLPGKMPERWVSVGWVSTGLSFDERESVCGALERHWTALKQAPAPPHLCFGKEKPDFWILPEHSVVLTVRASELIRSSAFGANYTLRFPRILKVRDDKPVQDILTLRELEALCADKGPVVKLSTNQITGDQIDEVKPRAKRKVQAPQVAEQFQVTSGGDVEVTSKALLGRKLYILSEDDDCKRPELCKIIESHGGKVVANIGADTWCSVAGKITSRVRAVQAARSADVLTTAWLRALAPAATPVPLHPLHALALTPATRLTLAADYDAYGDSYTEPLDEDTLRKIFDKMDTDCDKMDDNIPILTRQEMLELDKELFGEEGNPHSFLRPCRIHIPNQDSIASTLARMYGATVHDSVTECTHVVLPKSMEKTELDNFKESSRACIVSEDWLDACFSQKKLVPETTFVM</sequence>
<evidence type="ECO:0000256" key="13">
    <source>
        <dbReference type="ARBA" id="ARBA00023172"/>
    </source>
</evidence>
<feature type="domain" description="BRCT" evidence="22">
    <location>
        <begin position="997"/>
        <end position="1060"/>
    </location>
</feature>
<evidence type="ECO:0000313" key="23">
    <source>
        <dbReference type="EMBL" id="KAJ8735764.1"/>
    </source>
</evidence>
<dbReference type="GO" id="GO:0006303">
    <property type="term" value="P:double-strand break repair via nonhomologous end joining"/>
    <property type="evidence" value="ECO:0007669"/>
    <property type="project" value="TreeGrafter"/>
</dbReference>
<dbReference type="Proteomes" id="UP001231518">
    <property type="component" value="Chromosome 2"/>
</dbReference>
<dbReference type="InterPro" id="IPR011990">
    <property type="entry name" value="TPR-like_helical_dom_sf"/>
</dbReference>
<dbReference type="Pfam" id="PF11411">
    <property type="entry name" value="DNA_ligase_IV"/>
    <property type="match status" value="1"/>
</dbReference>
<dbReference type="PANTHER" id="PTHR45997:SF1">
    <property type="entry name" value="DNA LIGASE 4"/>
    <property type="match status" value="1"/>
</dbReference>
<keyword evidence="24" id="KW-1185">Reference proteome</keyword>
<evidence type="ECO:0000256" key="2">
    <source>
        <dbReference type="ARBA" id="ARBA00004123"/>
    </source>
</evidence>
<dbReference type="GO" id="GO:0006310">
    <property type="term" value="P:DNA recombination"/>
    <property type="evidence" value="ECO:0007669"/>
    <property type="project" value="UniProtKB-KW"/>
</dbReference>
<comment type="subcellular location">
    <subcellularLocation>
        <location evidence="2">Nucleus</location>
    </subcellularLocation>
</comment>
<dbReference type="Gene3D" id="3.30.470.30">
    <property type="entry name" value="DNA ligase/mRNA capping enzyme"/>
    <property type="match status" value="1"/>
</dbReference>
<evidence type="ECO:0000259" key="22">
    <source>
        <dbReference type="PROSITE" id="PS50172"/>
    </source>
</evidence>
<keyword evidence="6" id="KW-0436">Ligase</keyword>
<dbReference type="GO" id="GO:0032807">
    <property type="term" value="C:DNA ligase IV complex"/>
    <property type="evidence" value="ECO:0007669"/>
    <property type="project" value="TreeGrafter"/>
</dbReference>
<dbReference type="GO" id="GO:0005958">
    <property type="term" value="C:DNA-dependent protein kinase-DNA ligase 4 complex"/>
    <property type="evidence" value="ECO:0007669"/>
    <property type="project" value="TreeGrafter"/>
</dbReference>
<accession>A0AAD7Z3B5</accession>
<keyword evidence="8" id="KW-0677">Repeat</keyword>
<dbReference type="SUPFAM" id="SSF56091">
    <property type="entry name" value="DNA ligase/mRNA capping enzyme, catalytic domain"/>
    <property type="match status" value="1"/>
</dbReference>
<evidence type="ECO:0000256" key="19">
    <source>
        <dbReference type="PROSITE-ProRule" id="PRU00339"/>
    </source>
</evidence>
<keyword evidence="12" id="KW-0460">Magnesium</keyword>
<dbReference type="GO" id="GO:0003677">
    <property type="term" value="F:DNA binding"/>
    <property type="evidence" value="ECO:0007669"/>
    <property type="project" value="InterPro"/>
</dbReference>
<keyword evidence="13" id="KW-0233">DNA recombination</keyword>
<keyword evidence="14" id="KW-0234">DNA repair</keyword>
<keyword evidence="19" id="KW-0802">TPR repeat</keyword>
<dbReference type="InterPro" id="IPR036420">
    <property type="entry name" value="BRCT_dom_sf"/>
</dbReference>
<feature type="domain" description="ATP-dependent DNA ligase family profile" evidence="21">
    <location>
        <begin position="510"/>
        <end position="653"/>
    </location>
</feature>